<dbReference type="OrthoDB" id="8914893at2759"/>
<feature type="chain" id="PRO_5014129922" evidence="2">
    <location>
        <begin position="26"/>
        <end position="213"/>
    </location>
</feature>
<sequence length="213" mass="23150">MNKRIVSHVCCLLLAVLQTLTPTSAQNSTVSPVNNTKAVMPKPGAASYWTLPNDVTVSVGEPVAFQCGVPEGSQNLTFTYYSSHRNYILTCPDGKVEDIPQALYGSCEVKKGELLAIWTLKGTSLSDNEAKVVCQQPDDPNVNSAVLHVYDNGASNVVLIGSLIGGFFGVLLVFSLLLLLLQRSERVQNCFGVDDTGDDLDIIFEEEKNYTKF</sequence>
<keyword evidence="3" id="KW-1185">Reference proteome</keyword>
<keyword evidence="2" id="KW-0732">Signal</keyword>
<evidence type="ECO:0000256" key="1">
    <source>
        <dbReference type="SAM" id="Phobius"/>
    </source>
</evidence>
<evidence type="ECO:0000313" key="3">
    <source>
        <dbReference type="Proteomes" id="UP000192220"/>
    </source>
</evidence>
<feature type="signal peptide" evidence="2">
    <location>
        <begin position="1"/>
        <end position="25"/>
    </location>
</feature>
<dbReference type="InParanoid" id="A0A2I4CI26"/>
<dbReference type="GeneID" id="106528899"/>
<keyword evidence="1" id="KW-0812">Transmembrane</keyword>
<dbReference type="KEGG" id="alim:106528899"/>
<keyword evidence="1" id="KW-0472">Membrane</keyword>
<protein>
    <submittedName>
        <fullName evidence="4">Uncharacterized protein LOC106528899</fullName>
    </submittedName>
</protein>
<dbReference type="RefSeq" id="XP_013879638.1">
    <property type="nucleotide sequence ID" value="XM_014024184.1"/>
</dbReference>
<keyword evidence="1" id="KW-1133">Transmembrane helix</keyword>
<organism evidence="3 4">
    <name type="scientific">Austrofundulus limnaeus</name>
    <name type="common">Annual killifish</name>
    <dbReference type="NCBI Taxonomy" id="52670"/>
    <lineage>
        <taxon>Eukaryota</taxon>
        <taxon>Metazoa</taxon>
        <taxon>Chordata</taxon>
        <taxon>Craniata</taxon>
        <taxon>Vertebrata</taxon>
        <taxon>Euteleostomi</taxon>
        <taxon>Actinopterygii</taxon>
        <taxon>Neopterygii</taxon>
        <taxon>Teleostei</taxon>
        <taxon>Neoteleostei</taxon>
        <taxon>Acanthomorphata</taxon>
        <taxon>Ovalentaria</taxon>
        <taxon>Atherinomorphae</taxon>
        <taxon>Cyprinodontiformes</taxon>
        <taxon>Rivulidae</taxon>
        <taxon>Austrofundulus</taxon>
    </lineage>
</organism>
<accession>A0A2I4CI26</accession>
<name>A0A2I4CI26_AUSLI</name>
<proteinExistence type="predicted"/>
<dbReference type="AlphaFoldDB" id="A0A2I4CI26"/>
<dbReference type="Proteomes" id="UP000192220">
    <property type="component" value="Unplaced"/>
</dbReference>
<evidence type="ECO:0000313" key="4">
    <source>
        <dbReference type="RefSeq" id="XP_013879638.1"/>
    </source>
</evidence>
<evidence type="ECO:0000256" key="2">
    <source>
        <dbReference type="SAM" id="SignalP"/>
    </source>
</evidence>
<reference evidence="4" key="1">
    <citation type="submission" date="2025-08" db="UniProtKB">
        <authorList>
            <consortium name="RefSeq"/>
        </authorList>
    </citation>
    <scope>IDENTIFICATION</scope>
    <source>
        <strain evidence="4">Quisiro</strain>
        <tissue evidence="4">Liver</tissue>
    </source>
</reference>
<gene>
    <name evidence="4" type="primary">LOC106528899</name>
</gene>
<feature type="transmembrane region" description="Helical" evidence="1">
    <location>
        <begin position="157"/>
        <end position="181"/>
    </location>
</feature>